<sequence>MAREAVRVCTTSASYGPLCRRTTVATSASRRLLDGSNRSFLPSSLVKSSDFFGNVRLRSKSAVPFILRERNDHGQRSMKAIAAPKVPLQRVERHFEIDLYFVIYVCEVPLQRVERHFGTEELKFQFLLTLRMMRKTVKKEKKRARVNV</sequence>
<proteinExistence type="predicted"/>
<organism evidence="1 2">
    <name type="scientific">Asparagus officinalis</name>
    <name type="common">Garden asparagus</name>
    <dbReference type="NCBI Taxonomy" id="4686"/>
    <lineage>
        <taxon>Eukaryota</taxon>
        <taxon>Viridiplantae</taxon>
        <taxon>Streptophyta</taxon>
        <taxon>Embryophyta</taxon>
        <taxon>Tracheophyta</taxon>
        <taxon>Spermatophyta</taxon>
        <taxon>Magnoliopsida</taxon>
        <taxon>Liliopsida</taxon>
        <taxon>Asparagales</taxon>
        <taxon>Asparagaceae</taxon>
        <taxon>Asparagoideae</taxon>
        <taxon>Asparagus</taxon>
    </lineage>
</organism>
<dbReference type="AlphaFoldDB" id="A0A5P1EFB5"/>
<name>A0A5P1EFB5_ASPOF</name>
<evidence type="ECO:0000313" key="2">
    <source>
        <dbReference type="Proteomes" id="UP000243459"/>
    </source>
</evidence>
<gene>
    <name evidence="1" type="ORF">A4U43_C07F7850</name>
</gene>
<protein>
    <submittedName>
        <fullName evidence="1">Uncharacterized protein</fullName>
    </submittedName>
</protein>
<keyword evidence="2" id="KW-1185">Reference proteome</keyword>
<dbReference type="Proteomes" id="UP000243459">
    <property type="component" value="Chromosome 7"/>
</dbReference>
<dbReference type="EMBL" id="CM007387">
    <property type="protein sequence ID" value="ONK62760.1"/>
    <property type="molecule type" value="Genomic_DNA"/>
</dbReference>
<reference evidence="2" key="1">
    <citation type="journal article" date="2017" name="Nat. Commun.">
        <title>The asparagus genome sheds light on the origin and evolution of a young Y chromosome.</title>
        <authorList>
            <person name="Harkess A."/>
            <person name="Zhou J."/>
            <person name="Xu C."/>
            <person name="Bowers J.E."/>
            <person name="Van der Hulst R."/>
            <person name="Ayyampalayam S."/>
            <person name="Mercati F."/>
            <person name="Riccardi P."/>
            <person name="McKain M.R."/>
            <person name="Kakrana A."/>
            <person name="Tang H."/>
            <person name="Ray J."/>
            <person name="Groenendijk J."/>
            <person name="Arikit S."/>
            <person name="Mathioni S.M."/>
            <person name="Nakano M."/>
            <person name="Shan H."/>
            <person name="Telgmann-Rauber A."/>
            <person name="Kanno A."/>
            <person name="Yue Z."/>
            <person name="Chen H."/>
            <person name="Li W."/>
            <person name="Chen Y."/>
            <person name="Xu X."/>
            <person name="Zhang Y."/>
            <person name="Luo S."/>
            <person name="Chen H."/>
            <person name="Gao J."/>
            <person name="Mao Z."/>
            <person name="Pires J.C."/>
            <person name="Luo M."/>
            <person name="Kudrna D."/>
            <person name="Wing R.A."/>
            <person name="Meyers B.C."/>
            <person name="Yi K."/>
            <person name="Kong H."/>
            <person name="Lavrijsen P."/>
            <person name="Sunseri F."/>
            <person name="Falavigna A."/>
            <person name="Ye Y."/>
            <person name="Leebens-Mack J.H."/>
            <person name="Chen G."/>
        </authorList>
    </citation>
    <scope>NUCLEOTIDE SEQUENCE [LARGE SCALE GENOMIC DNA]</scope>
    <source>
        <strain evidence="2">cv. DH0086</strain>
    </source>
</reference>
<dbReference type="Gramene" id="ONK62760">
    <property type="protein sequence ID" value="ONK62760"/>
    <property type="gene ID" value="A4U43_C07F7850"/>
</dbReference>
<evidence type="ECO:0000313" key="1">
    <source>
        <dbReference type="EMBL" id="ONK62760.1"/>
    </source>
</evidence>
<accession>A0A5P1EFB5</accession>